<evidence type="ECO:0000256" key="1">
    <source>
        <dbReference type="SAM" id="MobiDB-lite"/>
    </source>
</evidence>
<dbReference type="OrthoDB" id="535509at2759"/>
<evidence type="ECO:0000313" key="3">
    <source>
        <dbReference type="Proteomes" id="UP001165122"/>
    </source>
</evidence>
<dbReference type="Proteomes" id="UP001165122">
    <property type="component" value="Unassembled WGS sequence"/>
</dbReference>
<dbReference type="AlphaFoldDB" id="A0A9W6ZIC8"/>
<gene>
    <name evidence="2" type="ORF">TrLO_g10001</name>
</gene>
<protein>
    <submittedName>
        <fullName evidence="2">Uncharacterized protein</fullName>
    </submittedName>
</protein>
<comment type="caution">
    <text evidence="2">The sequence shown here is derived from an EMBL/GenBank/DDBJ whole genome shotgun (WGS) entry which is preliminary data.</text>
</comment>
<keyword evidence="3" id="KW-1185">Reference proteome</keyword>
<proteinExistence type="predicted"/>
<dbReference type="EMBL" id="BRXW01000440">
    <property type="protein sequence ID" value="GMH54942.1"/>
    <property type="molecule type" value="Genomic_DNA"/>
</dbReference>
<organism evidence="2 3">
    <name type="scientific">Triparma laevis f. longispina</name>
    <dbReference type="NCBI Taxonomy" id="1714387"/>
    <lineage>
        <taxon>Eukaryota</taxon>
        <taxon>Sar</taxon>
        <taxon>Stramenopiles</taxon>
        <taxon>Ochrophyta</taxon>
        <taxon>Bolidophyceae</taxon>
        <taxon>Parmales</taxon>
        <taxon>Triparmaceae</taxon>
        <taxon>Triparma</taxon>
    </lineage>
</organism>
<reference evidence="3" key="1">
    <citation type="journal article" date="2023" name="Commun. Biol.">
        <title>Genome analysis of Parmales, the sister group of diatoms, reveals the evolutionary specialization of diatoms from phago-mixotrophs to photoautotrophs.</title>
        <authorList>
            <person name="Ban H."/>
            <person name="Sato S."/>
            <person name="Yoshikawa S."/>
            <person name="Yamada K."/>
            <person name="Nakamura Y."/>
            <person name="Ichinomiya M."/>
            <person name="Sato N."/>
            <person name="Blanc-Mathieu R."/>
            <person name="Endo H."/>
            <person name="Kuwata A."/>
            <person name="Ogata H."/>
        </authorList>
    </citation>
    <scope>NUCLEOTIDE SEQUENCE [LARGE SCALE GENOMIC DNA]</scope>
    <source>
        <strain evidence="3">NIES 3700</strain>
    </source>
</reference>
<feature type="region of interest" description="Disordered" evidence="1">
    <location>
        <begin position="105"/>
        <end position="125"/>
    </location>
</feature>
<accession>A0A9W6ZIC8</accession>
<sequence>MMEEKGKKGKNITISVGRITHAIIAKDWRPNAKYLEAVNFPKRVVDLLRLCWSAKAEERPSFAEIEQFLKVDAMQNIQGDAGTGKIRRTSTSGSLALRIIAKKRVEEKESGAGQGGDGGELSLDEMRKKFEELEDKVKDLEDENKELRSGGGGGDEVRVVTTVA</sequence>
<feature type="region of interest" description="Disordered" evidence="1">
    <location>
        <begin position="140"/>
        <end position="164"/>
    </location>
</feature>
<dbReference type="Gene3D" id="1.10.510.10">
    <property type="entry name" value="Transferase(Phosphotransferase) domain 1"/>
    <property type="match status" value="1"/>
</dbReference>
<name>A0A9W6ZIC8_9STRA</name>
<evidence type="ECO:0000313" key="2">
    <source>
        <dbReference type="EMBL" id="GMH54942.1"/>
    </source>
</evidence>